<keyword evidence="2" id="KW-1185">Reference proteome</keyword>
<dbReference type="Pfam" id="PF10094">
    <property type="entry name" value="DUF2332"/>
    <property type="match status" value="1"/>
</dbReference>
<evidence type="ECO:0008006" key="3">
    <source>
        <dbReference type="Google" id="ProtNLM"/>
    </source>
</evidence>
<dbReference type="EMBL" id="JAASRO010000001">
    <property type="protein sequence ID" value="NIK60353.1"/>
    <property type="molecule type" value="Genomic_DNA"/>
</dbReference>
<dbReference type="InterPro" id="IPR011200">
    <property type="entry name" value="UCP012608"/>
</dbReference>
<proteinExistence type="predicted"/>
<accession>A0A7X5VHQ1</accession>
<sequence>MYGRIANALSKSDEALRVIETAPARQRHPATILAALHDLALAGDAPALAKAFATANATDVGAVAAEVVVGMGELVVERAAGRRVRADEGGRHAVLYPAVAEVARRVGAGAVGLIDVGRAAGLNLTVDRVGISYGNGQSLGDARSAVQVSASVVGGGEVPSGVMPEVVARVLIDVDPVDVTDADEARWLRACVSPDQVERLARLEAELALAAADPPVLLRGEVVDVLPEAIARVPDDVLPVVITTWALSALDLEGRLRFLQRLDEAATRRPVAWVSVEGVGVAPGIPTFGDRRASGHSIIGMGVFEHASMQASAVGRCWRRGGMLAWLAEHN</sequence>
<evidence type="ECO:0000313" key="2">
    <source>
        <dbReference type="Proteomes" id="UP000555407"/>
    </source>
</evidence>
<dbReference type="AlphaFoldDB" id="A0A7X5VHQ1"/>
<organism evidence="1 2">
    <name type="scientific">Kribbella shirazensis</name>
    <dbReference type="NCBI Taxonomy" id="1105143"/>
    <lineage>
        <taxon>Bacteria</taxon>
        <taxon>Bacillati</taxon>
        <taxon>Actinomycetota</taxon>
        <taxon>Actinomycetes</taxon>
        <taxon>Propionibacteriales</taxon>
        <taxon>Kribbellaceae</taxon>
        <taxon>Kribbella</taxon>
    </lineage>
</organism>
<evidence type="ECO:0000313" key="1">
    <source>
        <dbReference type="EMBL" id="NIK60353.1"/>
    </source>
</evidence>
<protein>
    <recommendedName>
        <fullName evidence="3">DUF2332 domain-containing protein</fullName>
    </recommendedName>
</protein>
<reference evidence="1 2" key="1">
    <citation type="submission" date="2020-03" db="EMBL/GenBank/DDBJ databases">
        <title>Sequencing the genomes of 1000 actinobacteria strains.</title>
        <authorList>
            <person name="Klenk H.-P."/>
        </authorList>
    </citation>
    <scope>NUCLEOTIDE SEQUENCE [LARGE SCALE GENOMIC DNA]</scope>
    <source>
        <strain evidence="1 2">DSM 45490</strain>
    </source>
</reference>
<comment type="caution">
    <text evidence="1">The sequence shown here is derived from an EMBL/GenBank/DDBJ whole genome shotgun (WGS) entry which is preliminary data.</text>
</comment>
<gene>
    <name evidence="1" type="ORF">BJY22_006070</name>
</gene>
<dbReference type="Proteomes" id="UP000555407">
    <property type="component" value="Unassembled WGS sequence"/>
</dbReference>
<name>A0A7X5VHQ1_9ACTN</name>